<dbReference type="Pfam" id="PF11286">
    <property type="entry name" value="DUF3087"/>
    <property type="match status" value="1"/>
</dbReference>
<organism evidence="2 3">
    <name type="scientific">Neptunomonas antarctica</name>
    <dbReference type="NCBI Taxonomy" id="619304"/>
    <lineage>
        <taxon>Bacteria</taxon>
        <taxon>Pseudomonadati</taxon>
        <taxon>Pseudomonadota</taxon>
        <taxon>Gammaproteobacteria</taxon>
        <taxon>Oceanospirillales</taxon>
        <taxon>Oceanospirillaceae</taxon>
        <taxon>Neptunomonas</taxon>
    </lineage>
</organism>
<dbReference type="RefSeq" id="WP_054342467.1">
    <property type="nucleotide sequence ID" value="NZ_FTOE01000001.1"/>
</dbReference>
<keyword evidence="1" id="KW-0472">Membrane</keyword>
<feature type="transmembrane region" description="Helical" evidence="1">
    <location>
        <begin position="17"/>
        <end position="38"/>
    </location>
</feature>
<dbReference type="AlphaFoldDB" id="A0A1N7IX22"/>
<accession>A0A1N7IX22</accession>
<keyword evidence="3" id="KW-1185">Reference proteome</keyword>
<dbReference type="EMBL" id="FTOE01000001">
    <property type="protein sequence ID" value="SIS41547.1"/>
    <property type="molecule type" value="Genomic_DNA"/>
</dbReference>
<evidence type="ECO:0000313" key="3">
    <source>
        <dbReference type="Proteomes" id="UP000185999"/>
    </source>
</evidence>
<keyword evidence="1" id="KW-1133">Transmembrane helix</keyword>
<dbReference type="InterPro" id="IPR021438">
    <property type="entry name" value="DUF3087"/>
</dbReference>
<dbReference type="STRING" id="619304.SAMN05421760_101246"/>
<dbReference type="Proteomes" id="UP000185999">
    <property type="component" value="Unassembled WGS sequence"/>
</dbReference>
<protein>
    <recommendedName>
        <fullName evidence="4">DUF3087 domain-containing protein</fullName>
    </recommendedName>
</protein>
<evidence type="ECO:0000256" key="1">
    <source>
        <dbReference type="SAM" id="Phobius"/>
    </source>
</evidence>
<name>A0A1N7IX22_9GAMM</name>
<evidence type="ECO:0000313" key="2">
    <source>
        <dbReference type="EMBL" id="SIS41547.1"/>
    </source>
</evidence>
<gene>
    <name evidence="2" type="ORF">SAMN05421760_101246</name>
</gene>
<proteinExistence type="predicted"/>
<reference evidence="3" key="1">
    <citation type="submission" date="2017-01" db="EMBL/GenBank/DDBJ databases">
        <authorList>
            <person name="Varghese N."/>
            <person name="Submissions S."/>
        </authorList>
    </citation>
    <scope>NUCLEOTIDE SEQUENCE [LARGE SCALE GENOMIC DNA]</scope>
    <source>
        <strain evidence="3">DSM 22306</strain>
    </source>
</reference>
<evidence type="ECO:0008006" key="4">
    <source>
        <dbReference type="Google" id="ProtNLM"/>
    </source>
</evidence>
<feature type="transmembrane region" description="Helical" evidence="1">
    <location>
        <begin position="50"/>
        <end position="68"/>
    </location>
</feature>
<sequence length="167" mass="19360">MQLEDINKSRYNKHIKVTFIAICIFMLIVALTVSNLLIHFWGGPEGENTMWNMAGVVIAALLLARILITYKQHPFLYEVVYVRKVKAELNRIYRKQRHIKAAAAEGDAKAMAILDFSYRASRHIFELDNNTITLDDLSKNQNELLALLQKFNIDSLADYQPEWVKEY</sequence>
<keyword evidence="1" id="KW-0812">Transmembrane</keyword>